<accession>A0AAV5FM33</accession>
<evidence type="ECO:0000313" key="2">
    <source>
        <dbReference type="Proteomes" id="UP001054889"/>
    </source>
</evidence>
<comment type="caution">
    <text evidence="1">The sequence shown here is derived from an EMBL/GenBank/DDBJ whole genome shotgun (WGS) entry which is preliminary data.</text>
</comment>
<keyword evidence="2" id="KW-1185">Reference proteome</keyword>
<reference evidence="1" key="1">
    <citation type="journal article" date="2018" name="DNA Res.">
        <title>Multiple hybrid de novo genome assembly of finger millet, an orphan allotetraploid crop.</title>
        <authorList>
            <person name="Hatakeyama M."/>
            <person name="Aluri S."/>
            <person name="Balachadran M.T."/>
            <person name="Sivarajan S.R."/>
            <person name="Patrignani A."/>
            <person name="Gruter S."/>
            <person name="Poveda L."/>
            <person name="Shimizu-Inatsugi R."/>
            <person name="Baeten J."/>
            <person name="Francoijs K.J."/>
            <person name="Nataraja K.N."/>
            <person name="Reddy Y.A.N."/>
            <person name="Phadnis S."/>
            <person name="Ravikumar R.L."/>
            <person name="Schlapbach R."/>
            <person name="Sreeman S.M."/>
            <person name="Shimizu K.K."/>
        </authorList>
    </citation>
    <scope>NUCLEOTIDE SEQUENCE</scope>
</reference>
<gene>
    <name evidence="1" type="primary">gb24098</name>
    <name evidence="1" type="ORF">PR202_gb24098</name>
</gene>
<sequence length="92" mass="10351">MIFREDYLLLVFMNTFSFGIPLRKLCYHKKRISMCGNWMLPGSTPQSRPIEHFSLAWLHSNLGAGCGNHGHHLNVKSSFGSQSGIDAGQRTD</sequence>
<dbReference type="Proteomes" id="UP001054889">
    <property type="component" value="Unassembled WGS sequence"/>
</dbReference>
<dbReference type="EMBL" id="BQKI01000088">
    <property type="protein sequence ID" value="GJN35341.1"/>
    <property type="molecule type" value="Genomic_DNA"/>
</dbReference>
<dbReference type="AlphaFoldDB" id="A0AAV5FM33"/>
<evidence type="ECO:0008006" key="3">
    <source>
        <dbReference type="Google" id="ProtNLM"/>
    </source>
</evidence>
<name>A0AAV5FM33_ELECO</name>
<reference evidence="1" key="2">
    <citation type="submission" date="2021-12" db="EMBL/GenBank/DDBJ databases">
        <title>Resequencing data analysis of finger millet.</title>
        <authorList>
            <person name="Hatakeyama M."/>
            <person name="Aluri S."/>
            <person name="Balachadran M.T."/>
            <person name="Sivarajan S.R."/>
            <person name="Poveda L."/>
            <person name="Shimizu-Inatsugi R."/>
            <person name="Schlapbach R."/>
            <person name="Sreeman S.M."/>
            <person name="Shimizu K.K."/>
        </authorList>
    </citation>
    <scope>NUCLEOTIDE SEQUENCE</scope>
</reference>
<protein>
    <recommendedName>
        <fullName evidence="3">Secreted protein</fullName>
    </recommendedName>
</protein>
<organism evidence="1 2">
    <name type="scientific">Eleusine coracana subsp. coracana</name>
    <dbReference type="NCBI Taxonomy" id="191504"/>
    <lineage>
        <taxon>Eukaryota</taxon>
        <taxon>Viridiplantae</taxon>
        <taxon>Streptophyta</taxon>
        <taxon>Embryophyta</taxon>
        <taxon>Tracheophyta</taxon>
        <taxon>Spermatophyta</taxon>
        <taxon>Magnoliopsida</taxon>
        <taxon>Liliopsida</taxon>
        <taxon>Poales</taxon>
        <taxon>Poaceae</taxon>
        <taxon>PACMAD clade</taxon>
        <taxon>Chloridoideae</taxon>
        <taxon>Cynodonteae</taxon>
        <taxon>Eleusininae</taxon>
        <taxon>Eleusine</taxon>
    </lineage>
</organism>
<evidence type="ECO:0000313" key="1">
    <source>
        <dbReference type="EMBL" id="GJN35341.1"/>
    </source>
</evidence>
<proteinExistence type="predicted"/>